<accession>A0A5C6DP26</accession>
<name>A0A5C6DP26_9BACT</name>
<evidence type="ECO:0000256" key="7">
    <source>
        <dbReference type="PIRSR" id="PIRSR600760-2"/>
    </source>
</evidence>
<evidence type="ECO:0000256" key="3">
    <source>
        <dbReference type="ARBA" id="ARBA00022723"/>
    </source>
</evidence>
<dbReference type="Pfam" id="PF00459">
    <property type="entry name" value="Inositol_P"/>
    <property type="match status" value="1"/>
</dbReference>
<feature type="binding site" evidence="7">
    <location>
        <position position="224"/>
    </location>
    <ligand>
        <name>Mg(2+)</name>
        <dbReference type="ChEBI" id="CHEBI:18420"/>
        <label>1</label>
        <note>catalytic</note>
    </ligand>
</feature>
<dbReference type="RefSeq" id="WP_146601984.1">
    <property type="nucleotide sequence ID" value="NZ_SJPY01000008.1"/>
</dbReference>
<dbReference type="InterPro" id="IPR051090">
    <property type="entry name" value="Inositol_monoP_superfamily"/>
</dbReference>
<feature type="binding site" evidence="7">
    <location>
        <position position="93"/>
    </location>
    <ligand>
        <name>Mg(2+)</name>
        <dbReference type="ChEBI" id="CHEBI:18420"/>
        <label>2</label>
    </ligand>
</feature>
<dbReference type="CDD" id="cd01641">
    <property type="entry name" value="Bacterial_IMPase_like_1"/>
    <property type="match status" value="1"/>
</dbReference>
<dbReference type="InterPro" id="IPR011809">
    <property type="entry name" value="His_9_proposed"/>
</dbReference>
<evidence type="ECO:0000256" key="5">
    <source>
        <dbReference type="ARBA" id="ARBA00022842"/>
    </source>
</evidence>
<dbReference type="AlphaFoldDB" id="A0A5C6DP26"/>
<evidence type="ECO:0000256" key="1">
    <source>
        <dbReference type="ARBA" id="ARBA00001946"/>
    </source>
</evidence>
<comment type="cofactor">
    <cofactor evidence="1 7">
        <name>Mg(2+)</name>
        <dbReference type="ChEBI" id="CHEBI:18420"/>
    </cofactor>
</comment>
<dbReference type="InterPro" id="IPR000760">
    <property type="entry name" value="Inositol_monophosphatase-like"/>
</dbReference>
<dbReference type="Gene3D" id="3.30.540.10">
    <property type="entry name" value="Fructose-1,6-Bisphosphatase, subunit A, domain 1"/>
    <property type="match status" value="1"/>
</dbReference>
<keyword evidence="4 8" id="KW-0378">Hydrolase</keyword>
<gene>
    <name evidence="8" type="primary">hisN</name>
    <name evidence="8" type="ORF">Q31b_48400</name>
</gene>
<dbReference type="PANTHER" id="PTHR43200:SF6">
    <property type="entry name" value="3'(2'),5'-BISPHOSPHATE NUCLEOTIDASE"/>
    <property type="match status" value="1"/>
</dbReference>
<dbReference type="Proteomes" id="UP000315471">
    <property type="component" value="Unassembled WGS sequence"/>
</dbReference>
<organism evidence="8 9">
    <name type="scientific">Novipirellula aureliae</name>
    <dbReference type="NCBI Taxonomy" id="2527966"/>
    <lineage>
        <taxon>Bacteria</taxon>
        <taxon>Pseudomonadati</taxon>
        <taxon>Planctomycetota</taxon>
        <taxon>Planctomycetia</taxon>
        <taxon>Pirellulales</taxon>
        <taxon>Pirellulaceae</taxon>
        <taxon>Novipirellula</taxon>
    </lineage>
</organism>
<dbReference type="GO" id="GO:0004401">
    <property type="term" value="F:histidinol-phosphatase activity"/>
    <property type="evidence" value="ECO:0007669"/>
    <property type="project" value="UniProtKB-UniRule"/>
</dbReference>
<dbReference type="PRINTS" id="PR00377">
    <property type="entry name" value="IMPHPHTASES"/>
</dbReference>
<dbReference type="NCBIfam" id="TIGR02067">
    <property type="entry name" value="his_9_HisN"/>
    <property type="match status" value="1"/>
</dbReference>
<dbReference type="SUPFAM" id="SSF56655">
    <property type="entry name" value="Carbohydrate phosphatase"/>
    <property type="match status" value="1"/>
</dbReference>
<keyword evidence="5 7" id="KW-0460">Magnesium</keyword>
<evidence type="ECO:0000256" key="4">
    <source>
        <dbReference type="ARBA" id="ARBA00022801"/>
    </source>
</evidence>
<evidence type="ECO:0000256" key="2">
    <source>
        <dbReference type="ARBA" id="ARBA00009759"/>
    </source>
</evidence>
<dbReference type="OrthoDB" id="9772456at2"/>
<dbReference type="GO" id="GO:0046872">
    <property type="term" value="F:metal ion binding"/>
    <property type="evidence" value="ECO:0007669"/>
    <property type="project" value="UniProtKB-KW"/>
</dbReference>
<dbReference type="GO" id="GO:0000105">
    <property type="term" value="P:L-histidine biosynthetic process"/>
    <property type="evidence" value="ECO:0007669"/>
    <property type="project" value="UniProtKB-UniRule"/>
</dbReference>
<feature type="binding site" evidence="7">
    <location>
        <position position="95"/>
    </location>
    <ligand>
        <name>Mg(2+)</name>
        <dbReference type="ChEBI" id="CHEBI:18420"/>
        <label>1</label>
        <note>catalytic</note>
    </ligand>
</feature>
<proteinExistence type="inferred from homology"/>
<dbReference type="PANTHER" id="PTHR43200">
    <property type="entry name" value="PHOSPHATASE"/>
    <property type="match status" value="1"/>
</dbReference>
<dbReference type="EC" id="3.1.3.15" evidence="6"/>
<protein>
    <recommendedName>
        <fullName evidence="6">Histidinol-phosphatase</fullName>
        <ecNumber evidence="6">3.1.3.15</ecNumber>
    </recommendedName>
</protein>
<feature type="binding site" evidence="7">
    <location>
        <position position="77"/>
    </location>
    <ligand>
        <name>Mg(2+)</name>
        <dbReference type="ChEBI" id="CHEBI:18420"/>
        <label>1</label>
        <note>catalytic</note>
    </ligand>
</feature>
<reference evidence="8 9" key="1">
    <citation type="submission" date="2019-02" db="EMBL/GenBank/DDBJ databases">
        <title>Deep-cultivation of Planctomycetes and their phenomic and genomic characterization uncovers novel biology.</title>
        <authorList>
            <person name="Wiegand S."/>
            <person name="Jogler M."/>
            <person name="Boedeker C."/>
            <person name="Pinto D."/>
            <person name="Vollmers J."/>
            <person name="Rivas-Marin E."/>
            <person name="Kohn T."/>
            <person name="Peeters S.H."/>
            <person name="Heuer A."/>
            <person name="Rast P."/>
            <person name="Oberbeckmann S."/>
            <person name="Bunk B."/>
            <person name="Jeske O."/>
            <person name="Meyerdierks A."/>
            <person name="Storesund J.E."/>
            <person name="Kallscheuer N."/>
            <person name="Luecker S."/>
            <person name="Lage O.M."/>
            <person name="Pohl T."/>
            <person name="Merkel B.J."/>
            <person name="Hornburger P."/>
            <person name="Mueller R.-W."/>
            <person name="Bruemmer F."/>
            <person name="Labrenz M."/>
            <person name="Spormann A.M."/>
            <person name="Op Den Camp H."/>
            <person name="Overmann J."/>
            <person name="Amann R."/>
            <person name="Jetten M.S.M."/>
            <person name="Mascher T."/>
            <person name="Medema M.H."/>
            <person name="Devos D.P."/>
            <person name="Kaster A.-K."/>
            <person name="Ovreas L."/>
            <person name="Rohde M."/>
            <person name="Galperin M.Y."/>
            <person name="Jogler C."/>
        </authorList>
    </citation>
    <scope>NUCLEOTIDE SEQUENCE [LARGE SCALE GENOMIC DNA]</scope>
    <source>
        <strain evidence="8 9">Q31b</strain>
    </source>
</reference>
<comment type="similarity">
    <text evidence="2">Belongs to the inositol monophosphatase superfamily.</text>
</comment>
<feature type="binding site" evidence="7">
    <location>
        <position position="96"/>
    </location>
    <ligand>
        <name>Mg(2+)</name>
        <dbReference type="ChEBI" id="CHEBI:18420"/>
        <label>1</label>
        <note>catalytic</note>
    </ligand>
</feature>
<sequence>MTTDPNRWQSLHDNRLMALIEVVTAAGQHTLTHFRKSGLKVDAKQDDSPVTIADRETEQLVRKMLADRFPSDTLQGEEFAEQAGDSPYRWVVDPIDGTKSFVCGVPLYSTLLALEYEGTPVGGAIYIPALGELIVAAAGHGCWYRTGSETAWSKASVSSTSDLSKAVFVTSQVDSFAAIGSPSAYERLEQEAWVTRSWGDGYGYLLVATGRADLMVDPICNPWDVAPMLPILAEAGGRFSDWQGDTTVRGGNGVGTNGHLHDAVLRRLESE</sequence>
<evidence type="ECO:0000256" key="6">
    <source>
        <dbReference type="NCBIfam" id="TIGR02067"/>
    </source>
</evidence>
<comment type="caution">
    <text evidence="8">The sequence shown here is derived from an EMBL/GenBank/DDBJ whole genome shotgun (WGS) entry which is preliminary data.</text>
</comment>
<keyword evidence="9" id="KW-1185">Reference proteome</keyword>
<dbReference type="Gene3D" id="3.40.190.80">
    <property type="match status" value="1"/>
</dbReference>
<dbReference type="EMBL" id="SJPY01000008">
    <property type="protein sequence ID" value="TWU36559.1"/>
    <property type="molecule type" value="Genomic_DNA"/>
</dbReference>
<evidence type="ECO:0000313" key="8">
    <source>
        <dbReference type="EMBL" id="TWU36559.1"/>
    </source>
</evidence>
<keyword evidence="3 7" id="KW-0479">Metal-binding</keyword>
<evidence type="ECO:0000313" key="9">
    <source>
        <dbReference type="Proteomes" id="UP000315471"/>
    </source>
</evidence>